<dbReference type="OrthoDB" id="9805628at2"/>
<dbReference type="EMBL" id="AP018449">
    <property type="protein sequence ID" value="BBB89822.1"/>
    <property type="molecule type" value="Genomic_DNA"/>
</dbReference>
<evidence type="ECO:0000256" key="4">
    <source>
        <dbReference type="RuleBase" id="RU004106"/>
    </source>
</evidence>
<comment type="cofactor">
    <cofactor evidence="1 5">
        <name>pyridoxal 5'-phosphate</name>
        <dbReference type="ChEBI" id="CHEBI:597326"/>
    </cofactor>
</comment>
<gene>
    <name evidence="6" type="primary">ilvE</name>
    <name evidence="6" type="ORF">MAMMFC1_00456</name>
</gene>
<evidence type="ECO:0000256" key="3">
    <source>
        <dbReference type="ARBA" id="ARBA00022898"/>
    </source>
</evidence>
<evidence type="ECO:0000256" key="2">
    <source>
        <dbReference type="ARBA" id="ARBA00009320"/>
    </source>
</evidence>
<organism evidence="6 7">
    <name type="scientific">Methylomusa anaerophila</name>
    <dbReference type="NCBI Taxonomy" id="1930071"/>
    <lineage>
        <taxon>Bacteria</taxon>
        <taxon>Bacillati</taxon>
        <taxon>Bacillota</taxon>
        <taxon>Negativicutes</taxon>
        <taxon>Selenomonadales</taxon>
        <taxon>Sporomusaceae</taxon>
        <taxon>Methylomusa</taxon>
    </lineage>
</organism>
<dbReference type="GO" id="GO:0004084">
    <property type="term" value="F:branched-chain-amino-acid transaminase activity"/>
    <property type="evidence" value="ECO:0007669"/>
    <property type="project" value="UniProtKB-EC"/>
</dbReference>
<dbReference type="Gene3D" id="3.30.470.10">
    <property type="match status" value="1"/>
</dbReference>
<evidence type="ECO:0000256" key="1">
    <source>
        <dbReference type="ARBA" id="ARBA00001933"/>
    </source>
</evidence>
<dbReference type="FunFam" id="3.20.10.10:FF:000002">
    <property type="entry name" value="D-alanine aminotransferase"/>
    <property type="match status" value="1"/>
</dbReference>
<dbReference type="InterPro" id="IPR050571">
    <property type="entry name" value="Class-IV_PLP-Dep_Aminotrnsfr"/>
</dbReference>
<dbReference type="Proteomes" id="UP000276437">
    <property type="component" value="Chromosome"/>
</dbReference>
<dbReference type="InterPro" id="IPR043132">
    <property type="entry name" value="BCAT-like_C"/>
</dbReference>
<evidence type="ECO:0000313" key="6">
    <source>
        <dbReference type="EMBL" id="BBB89822.1"/>
    </source>
</evidence>
<dbReference type="GO" id="GO:0008652">
    <property type="term" value="P:amino acid biosynthetic process"/>
    <property type="evidence" value="ECO:0007669"/>
    <property type="project" value="UniProtKB-ARBA"/>
</dbReference>
<accession>A0A348AFH4</accession>
<proteinExistence type="inferred from homology"/>
<dbReference type="Gene3D" id="3.20.10.10">
    <property type="entry name" value="D-amino Acid Aminotransferase, subunit A, domain 2"/>
    <property type="match status" value="1"/>
</dbReference>
<keyword evidence="6" id="KW-0032">Aminotransferase</keyword>
<dbReference type="EC" id="2.6.1.42" evidence="6"/>
<keyword evidence="3 5" id="KW-0663">Pyridoxal phosphate</keyword>
<dbReference type="KEGG" id="mana:MAMMFC1_00456"/>
<evidence type="ECO:0000256" key="5">
    <source>
        <dbReference type="RuleBase" id="RU004516"/>
    </source>
</evidence>
<dbReference type="PANTHER" id="PTHR42743">
    <property type="entry name" value="AMINO-ACID AMINOTRANSFERASE"/>
    <property type="match status" value="1"/>
</dbReference>
<dbReference type="InterPro" id="IPR043131">
    <property type="entry name" value="BCAT-like_N"/>
</dbReference>
<keyword evidence="6" id="KW-0808">Transferase</keyword>
<dbReference type="GO" id="GO:0046394">
    <property type="term" value="P:carboxylic acid biosynthetic process"/>
    <property type="evidence" value="ECO:0007669"/>
    <property type="project" value="UniProtKB-ARBA"/>
</dbReference>
<dbReference type="InterPro" id="IPR036038">
    <property type="entry name" value="Aminotransferase-like"/>
</dbReference>
<dbReference type="CDD" id="cd00449">
    <property type="entry name" value="PLPDE_IV"/>
    <property type="match status" value="1"/>
</dbReference>
<sequence>MKMIYVNGRLVDETEAVLSALDHGFLYGHGLFETMRAYNGKVFCLDAHLERLEYGMRILGWTEIPGRRDLSEAVYGTLAANGLKEASVRLTLSRGIGAPRPDAATCGSPTVVVFAGPVAARASTVEEGWKVVTVSLRRNLSSPLCKIKSANYLDNMLARSEARQQGAQEGIMLNTDGYLAEGTMSNIFLVSSGKLITPDAGSGILPGITRDVVIKLARRLSITTEERAVLPVEMDKADEIFLTSSIMEIIPVICCNQHSLIKGNITALLAKAYQEHVLSVSCGER</sequence>
<dbReference type="SUPFAM" id="SSF56752">
    <property type="entry name" value="D-aminoacid aminotransferase-like PLP-dependent enzymes"/>
    <property type="match status" value="1"/>
</dbReference>
<protein>
    <submittedName>
        <fullName evidence="6">Branched-chain-amino-acid aminotransferase</fullName>
        <ecNumber evidence="6">2.6.1.42</ecNumber>
    </submittedName>
</protein>
<evidence type="ECO:0000313" key="7">
    <source>
        <dbReference type="Proteomes" id="UP000276437"/>
    </source>
</evidence>
<name>A0A348AFH4_9FIRM</name>
<dbReference type="PROSITE" id="PS00770">
    <property type="entry name" value="AA_TRANSFER_CLASS_4"/>
    <property type="match status" value="1"/>
</dbReference>
<reference evidence="6 7" key="1">
    <citation type="journal article" date="2018" name="Int. J. Syst. Evol. Microbiol.">
        <title>Methylomusa anaerophila gen. nov., sp. nov., an anaerobic methanol-utilizing bacterium isolated from a microbial fuel cell.</title>
        <authorList>
            <person name="Amano N."/>
            <person name="Yamamuro A."/>
            <person name="Miyahara M."/>
            <person name="Kouzuma A."/>
            <person name="Abe T."/>
            <person name="Watanabe K."/>
        </authorList>
    </citation>
    <scope>NUCLEOTIDE SEQUENCE [LARGE SCALE GENOMIC DNA]</scope>
    <source>
        <strain evidence="6 7">MMFC1</strain>
    </source>
</reference>
<dbReference type="AlphaFoldDB" id="A0A348AFH4"/>
<comment type="similarity">
    <text evidence="2 4">Belongs to the class-IV pyridoxal-phosphate-dependent aminotransferase family.</text>
</comment>
<dbReference type="PANTHER" id="PTHR42743:SF11">
    <property type="entry name" value="AMINODEOXYCHORISMATE LYASE"/>
    <property type="match status" value="1"/>
</dbReference>
<dbReference type="InterPro" id="IPR018300">
    <property type="entry name" value="Aminotrans_IV_CS"/>
</dbReference>
<keyword evidence="7" id="KW-1185">Reference proteome</keyword>
<dbReference type="RefSeq" id="WP_126310399.1">
    <property type="nucleotide sequence ID" value="NZ_AP018449.1"/>
</dbReference>
<dbReference type="InterPro" id="IPR001544">
    <property type="entry name" value="Aminotrans_IV"/>
</dbReference>
<dbReference type="Pfam" id="PF01063">
    <property type="entry name" value="Aminotran_4"/>
    <property type="match status" value="1"/>
</dbReference>